<gene>
    <name evidence="9" type="ORF">GR217_35295</name>
</gene>
<comment type="caution">
    <text evidence="9">The sequence shown here is derived from an EMBL/GenBank/DDBJ whole genome shotgun (WGS) entry which is preliminary data.</text>
</comment>
<protein>
    <recommendedName>
        <fullName evidence="2">histidine kinase</fullName>
        <ecNumber evidence="2">2.7.13.3</ecNumber>
    </recommendedName>
</protein>
<keyword evidence="5" id="KW-0418">Kinase</keyword>
<dbReference type="InterPro" id="IPR003594">
    <property type="entry name" value="HATPase_dom"/>
</dbReference>
<keyword evidence="4" id="KW-0808">Transferase</keyword>
<dbReference type="SUPFAM" id="SSF55874">
    <property type="entry name" value="ATPase domain of HSP90 chaperone/DNA topoisomerase II/histidine kinase"/>
    <property type="match status" value="1"/>
</dbReference>
<dbReference type="GO" id="GO:0000160">
    <property type="term" value="P:phosphorelay signal transduction system"/>
    <property type="evidence" value="ECO:0007669"/>
    <property type="project" value="UniProtKB-KW"/>
</dbReference>
<reference evidence="9 10" key="1">
    <citation type="submission" date="2019-12" db="EMBL/GenBank/DDBJ databases">
        <title>Rhizobium genotypes associated with high levels of biological nitrogen fixation by grain legumes in a temperate-maritime cropping system.</title>
        <authorList>
            <person name="Maluk M."/>
            <person name="Francesc Ferrando Molina F."/>
            <person name="Lopez Del Egido L."/>
            <person name="Lafos M."/>
            <person name="Langarica-Fuentes A."/>
            <person name="Gebre Yohannes G."/>
            <person name="Young M.W."/>
            <person name="Martin P."/>
            <person name="Gantlett R."/>
            <person name="Kenicer G."/>
            <person name="Hawes C."/>
            <person name="Begg G.S."/>
            <person name="Quilliam R.S."/>
            <person name="Squire G.R."/>
            <person name="Poole P.S."/>
            <person name="Young P.W."/>
            <person name="Iannetta P.M."/>
            <person name="James E.K."/>
        </authorList>
    </citation>
    <scope>NUCLEOTIDE SEQUENCE [LARGE SCALE GENOMIC DNA]</scope>
    <source>
        <strain evidence="9 10">JHI985</strain>
    </source>
</reference>
<evidence type="ECO:0000259" key="8">
    <source>
        <dbReference type="SMART" id="SM00387"/>
    </source>
</evidence>
<evidence type="ECO:0000256" key="5">
    <source>
        <dbReference type="ARBA" id="ARBA00022777"/>
    </source>
</evidence>
<dbReference type="EC" id="2.7.13.3" evidence="2"/>
<evidence type="ECO:0000256" key="4">
    <source>
        <dbReference type="ARBA" id="ARBA00022679"/>
    </source>
</evidence>
<evidence type="ECO:0000256" key="6">
    <source>
        <dbReference type="ARBA" id="ARBA00023012"/>
    </source>
</evidence>
<dbReference type="GO" id="GO:0004673">
    <property type="term" value="F:protein histidine kinase activity"/>
    <property type="evidence" value="ECO:0007669"/>
    <property type="project" value="UniProtKB-EC"/>
</dbReference>
<name>A0AAE5C6F9_9HYPH</name>
<dbReference type="InterPro" id="IPR050980">
    <property type="entry name" value="2C_sensor_his_kinase"/>
</dbReference>
<dbReference type="PANTHER" id="PTHR44936">
    <property type="entry name" value="SENSOR PROTEIN CREC"/>
    <property type="match status" value="1"/>
</dbReference>
<dbReference type="CDD" id="cd00075">
    <property type="entry name" value="HATPase"/>
    <property type="match status" value="1"/>
</dbReference>
<dbReference type="SMART" id="SM00387">
    <property type="entry name" value="HATPase_c"/>
    <property type="match status" value="1"/>
</dbReference>
<dbReference type="EMBL" id="WUFC01000050">
    <property type="protein sequence ID" value="NEI52872.1"/>
    <property type="molecule type" value="Genomic_DNA"/>
</dbReference>
<dbReference type="PANTHER" id="PTHR44936:SF9">
    <property type="entry name" value="SENSOR PROTEIN CREC"/>
    <property type="match status" value="1"/>
</dbReference>
<evidence type="ECO:0000313" key="9">
    <source>
        <dbReference type="EMBL" id="NEI52872.1"/>
    </source>
</evidence>
<evidence type="ECO:0000313" key="10">
    <source>
        <dbReference type="Proteomes" id="UP000661163"/>
    </source>
</evidence>
<evidence type="ECO:0000256" key="1">
    <source>
        <dbReference type="ARBA" id="ARBA00000085"/>
    </source>
</evidence>
<dbReference type="Proteomes" id="UP000661163">
    <property type="component" value="Unassembled WGS sequence"/>
</dbReference>
<feature type="region of interest" description="Disordered" evidence="7">
    <location>
        <begin position="288"/>
        <end position="314"/>
    </location>
</feature>
<evidence type="ECO:0000256" key="3">
    <source>
        <dbReference type="ARBA" id="ARBA00022553"/>
    </source>
</evidence>
<dbReference type="Pfam" id="PF02518">
    <property type="entry name" value="HATPase_c"/>
    <property type="match status" value="1"/>
</dbReference>
<dbReference type="Gene3D" id="3.30.565.10">
    <property type="entry name" value="Histidine kinase-like ATPase, C-terminal domain"/>
    <property type="match status" value="1"/>
</dbReference>
<dbReference type="AlphaFoldDB" id="A0AAE5C6F9"/>
<keyword evidence="3" id="KW-0597">Phosphoprotein</keyword>
<feature type="domain" description="Histidine kinase/HSP90-like ATPase" evidence="8">
    <location>
        <begin position="200"/>
        <end position="306"/>
    </location>
</feature>
<accession>A0AAE5C6F9</accession>
<keyword evidence="6" id="KW-0902">Two-component regulatory system</keyword>
<sequence>MSVLVILFLTIVVAVASMMIRRLLASNEELRGSFEALGMDVSALCDNNATRLSTNDRPAPLAAMAVSVNKRLDDDQAILERECEDAERERDYIECAGHEVKNQIAGAILQQEKVVLALAGDPVEQCAKLVLARLKSIPAVLEKTRELTQVSSSSGPLLRDRIDLVKACQMDIDFEFGDYTPYAGRIVFETGDCPTLMRNVNVELVSIIFRNLLRNALIHGTPGGQVQVSLAGDGAFTVTNGGPVVQRFDELAGKSKRGNTSASGSGIGLYIVDKAVKKIGGTLQLDSPARGRESGCEVTVQFPPDDVPGSGAAE</sequence>
<evidence type="ECO:0000256" key="7">
    <source>
        <dbReference type="SAM" id="MobiDB-lite"/>
    </source>
</evidence>
<dbReference type="InterPro" id="IPR036890">
    <property type="entry name" value="HATPase_C_sf"/>
</dbReference>
<proteinExistence type="predicted"/>
<comment type="catalytic activity">
    <reaction evidence="1">
        <text>ATP + protein L-histidine = ADP + protein N-phospho-L-histidine.</text>
        <dbReference type="EC" id="2.7.13.3"/>
    </reaction>
</comment>
<evidence type="ECO:0000256" key="2">
    <source>
        <dbReference type="ARBA" id="ARBA00012438"/>
    </source>
</evidence>
<organism evidence="9 10">
    <name type="scientific">Rhizobium ruizarguesonis</name>
    <dbReference type="NCBI Taxonomy" id="2081791"/>
    <lineage>
        <taxon>Bacteria</taxon>
        <taxon>Pseudomonadati</taxon>
        <taxon>Pseudomonadota</taxon>
        <taxon>Alphaproteobacteria</taxon>
        <taxon>Hyphomicrobiales</taxon>
        <taxon>Rhizobiaceae</taxon>
        <taxon>Rhizobium/Agrobacterium group</taxon>
        <taxon>Rhizobium</taxon>
    </lineage>
</organism>